<dbReference type="GO" id="GO:0072686">
    <property type="term" value="C:mitotic spindle"/>
    <property type="evidence" value="ECO:0007669"/>
    <property type="project" value="TreeGrafter"/>
</dbReference>
<evidence type="ECO:0000256" key="4">
    <source>
        <dbReference type="ARBA" id="ARBA00022490"/>
    </source>
</evidence>
<evidence type="ECO:0000256" key="3">
    <source>
        <dbReference type="ARBA" id="ARBA00009702"/>
    </source>
</evidence>
<feature type="compositionally biased region" description="Low complexity" evidence="12">
    <location>
        <begin position="70"/>
        <end position="94"/>
    </location>
</feature>
<evidence type="ECO:0000256" key="12">
    <source>
        <dbReference type="SAM" id="MobiDB-lite"/>
    </source>
</evidence>
<organism evidence="13 14">
    <name type="scientific">Magallana gigas</name>
    <name type="common">Pacific oyster</name>
    <name type="synonym">Crassostrea gigas</name>
    <dbReference type="NCBI Taxonomy" id="29159"/>
    <lineage>
        <taxon>Eukaryota</taxon>
        <taxon>Metazoa</taxon>
        <taxon>Spiralia</taxon>
        <taxon>Lophotrochozoa</taxon>
        <taxon>Mollusca</taxon>
        <taxon>Bivalvia</taxon>
        <taxon>Autobranchia</taxon>
        <taxon>Pteriomorphia</taxon>
        <taxon>Ostreida</taxon>
        <taxon>Ostreoidea</taxon>
        <taxon>Ostreidae</taxon>
        <taxon>Magallana</taxon>
    </lineage>
</organism>
<evidence type="ECO:0000256" key="11">
    <source>
        <dbReference type="ARBA" id="ARBA00023306"/>
    </source>
</evidence>
<protein>
    <recommendedName>
        <fullName evidence="15">Nucleolar and spindle-associated protein 1</fullName>
    </recommendedName>
</protein>
<dbReference type="Pfam" id="PF16006">
    <property type="entry name" value="NUSAP"/>
    <property type="match status" value="1"/>
</dbReference>
<comment type="subcellular location">
    <subcellularLocation>
        <location evidence="2">Cytoplasm</location>
        <location evidence="2">Cytoskeleton</location>
        <location evidence="2">Spindle</location>
    </subcellularLocation>
    <subcellularLocation>
        <location evidence="1">Nucleus</location>
    </subcellularLocation>
</comment>
<dbReference type="GO" id="GO:0040001">
    <property type="term" value="P:establishment of mitotic spindle localization"/>
    <property type="evidence" value="ECO:0007669"/>
    <property type="project" value="InterPro"/>
</dbReference>
<name>A0A8W8I7A6_MAGGI</name>
<evidence type="ECO:0000256" key="2">
    <source>
        <dbReference type="ARBA" id="ARBA00004186"/>
    </source>
</evidence>
<evidence type="ECO:0000256" key="5">
    <source>
        <dbReference type="ARBA" id="ARBA00022618"/>
    </source>
</evidence>
<feature type="compositionally biased region" description="Polar residues" evidence="12">
    <location>
        <begin position="420"/>
        <end position="440"/>
    </location>
</feature>
<feature type="region of interest" description="Disordered" evidence="12">
    <location>
        <begin position="420"/>
        <end position="469"/>
    </location>
</feature>
<dbReference type="GO" id="GO:0007076">
    <property type="term" value="P:mitotic chromosome condensation"/>
    <property type="evidence" value="ECO:0007669"/>
    <property type="project" value="TreeGrafter"/>
</dbReference>
<evidence type="ECO:0000256" key="9">
    <source>
        <dbReference type="ARBA" id="ARBA00023212"/>
    </source>
</evidence>
<feature type="compositionally biased region" description="Basic and acidic residues" evidence="12">
    <location>
        <begin position="161"/>
        <end position="173"/>
    </location>
</feature>
<evidence type="ECO:0008006" key="15">
    <source>
        <dbReference type="Google" id="ProtNLM"/>
    </source>
</evidence>
<dbReference type="GO" id="GO:0000281">
    <property type="term" value="P:mitotic cytokinesis"/>
    <property type="evidence" value="ECO:0007669"/>
    <property type="project" value="InterPro"/>
</dbReference>
<dbReference type="PANTHER" id="PTHR15874:SF1">
    <property type="entry name" value="NUCLEOLAR AND SPINDLE-ASSOCIATED PROTEIN 1"/>
    <property type="match status" value="1"/>
</dbReference>
<feature type="region of interest" description="Disordered" evidence="12">
    <location>
        <begin position="44"/>
        <end position="209"/>
    </location>
</feature>
<dbReference type="EnsemblMetazoa" id="G12835.4">
    <property type="protein sequence ID" value="G12835.4:cds"/>
    <property type="gene ID" value="G12835"/>
</dbReference>
<evidence type="ECO:0000313" key="13">
    <source>
        <dbReference type="EnsemblMetazoa" id="G12835.4:cds"/>
    </source>
</evidence>
<keyword evidence="10" id="KW-0539">Nucleus</keyword>
<keyword evidence="11" id="KW-0131">Cell cycle</keyword>
<keyword evidence="8" id="KW-0238">DNA-binding</keyword>
<proteinExistence type="inferred from homology"/>
<comment type="similarity">
    <text evidence="3">Belongs to the NUSAP family.</text>
</comment>
<dbReference type="GO" id="GO:0003677">
    <property type="term" value="F:DNA binding"/>
    <property type="evidence" value="ECO:0007669"/>
    <property type="project" value="UniProtKB-KW"/>
</dbReference>
<dbReference type="GO" id="GO:0005730">
    <property type="term" value="C:nucleolus"/>
    <property type="evidence" value="ECO:0007669"/>
    <property type="project" value="TreeGrafter"/>
</dbReference>
<evidence type="ECO:0000256" key="10">
    <source>
        <dbReference type="ARBA" id="ARBA00023242"/>
    </source>
</evidence>
<evidence type="ECO:0000313" key="14">
    <source>
        <dbReference type="Proteomes" id="UP000005408"/>
    </source>
</evidence>
<keyword evidence="4" id="KW-0963">Cytoplasm</keyword>
<dbReference type="AlphaFoldDB" id="A0A8W8I7A6"/>
<dbReference type="GO" id="GO:0005874">
    <property type="term" value="C:microtubule"/>
    <property type="evidence" value="ECO:0007669"/>
    <property type="project" value="UniProtKB-KW"/>
</dbReference>
<evidence type="ECO:0000256" key="7">
    <source>
        <dbReference type="ARBA" id="ARBA00022776"/>
    </source>
</evidence>
<reference evidence="13" key="1">
    <citation type="submission" date="2022-08" db="UniProtKB">
        <authorList>
            <consortium name="EnsemblMetazoa"/>
        </authorList>
    </citation>
    <scope>IDENTIFICATION</scope>
    <source>
        <strain evidence="13">05x7-T-G4-1.051#20</strain>
    </source>
</reference>
<evidence type="ECO:0000256" key="6">
    <source>
        <dbReference type="ARBA" id="ARBA00022701"/>
    </source>
</evidence>
<feature type="compositionally biased region" description="Low complexity" evidence="12">
    <location>
        <begin position="50"/>
        <end position="61"/>
    </location>
</feature>
<keyword evidence="7" id="KW-0498">Mitosis</keyword>
<dbReference type="Proteomes" id="UP000005408">
    <property type="component" value="Unassembled WGS sequence"/>
</dbReference>
<dbReference type="PANTHER" id="PTHR15874">
    <property type="entry name" value="NUCLEOLAR AND SPINDLE-ASSOCIATED PROTEIN 1"/>
    <property type="match status" value="1"/>
</dbReference>
<sequence>MDAKKLESMKYNELQKLAKQNGIKANMKLNKLREALMDHFKSAAVNQKEQQSSNNSFTTSQKLAIHALEPKSTTSKATKSPKTVKTPSTTKTPTALKGISTPKSINSPKPISKTPAKPVSKDTAAVNSFVNEHTRIPDEPTPEPQTKRRRSTFEKVPTPELHTDKAPEVEHTRRSTFVVKTPQSGKKPANNKKTESKTPKENENKTQIPRFAAFLAKRKQETESESKVLTPGKNKDWKKIHEKNFEKMESIDEYLVKKRKRNDDYTESVKKTKKILSDTLAMVDKLKSYKTPTGTGDQKKTFITKTPNTAPFKPSVLSTKDMKLNFSENRKSPRTSSAAKPFKPTVFSTKTMDLNFTSPAPTRKSAGSAVSKSKTTPFKFNASLNNTLNGSMSAKKSFDLQASLARPITWKAHKGKLKPLNSQTAFSNGSHTSVKTPSTQTRDDRRKLMAAKRSSAKFNSTLERRGLKV</sequence>
<evidence type="ECO:0000256" key="8">
    <source>
        <dbReference type="ARBA" id="ARBA00023125"/>
    </source>
</evidence>
<dbReference type="InterPro" id="IPR026756">
    <property type="entry name" value="NuSAP"/>
</dbReference>
<keyword evidence="6" id="KW-0493">Microtubule</keyword>
<keyword evidence="9" id="KW-0206">Cytoskeleton</keyword>
<feature type="compositionally biased region" description="Basic and acidic residues" evidence="12">
    <location>
        <begin position="192"/>
        <end position="204"/>
    </location>
</feature>
<keyword evidence="14" id="KW-1185">Reference proteome</keyword>
<accession>A0A8W8I7A6</accession>
<keyword evidence="5" id="KW-0132">Cell division</keyword>
<evidence type="ECO:0000256" key="1">
    <source>
        <dbReference type="ARBA" id="ARBA00004123"/>
    </source>
</evidence>
<dbReference type="GO" id="GO:0008017">
    <property type="term" value="F:microtubule binding"/>
    <property type="evidence" value="ECO:0007669"/>
    <property type="project" value="TreeGrafter"/>
</dbReference>